<gene>
    <name evidence="6" type="ORF">MSPICULIGERA_LOCUS24642</name>
</gene>
<evidence type="ECO:0000256" key="1">
    <source>
        <dbReference type="ARBA" id="ARBA00022490"/>
    </source>
</evidence>
<comment type="caution">
    <text evidence="6">The sequence shown here is derived from an EMBL/GenBank/DDBJ whole genome shotgun (WGS) entry which is preliminary data.</text>
</comment>
<keyword evidence="1" id="KW-0963">Cytoplasm</keyword>
<feature type="non-terminal residue" evidence="6">
    <location>
        <position position="1"/>
    </location>
</feature>
<keyword evidence="7" id="KW-1185">Reference proteome</keyword>
<evidence type="ECO:0000313" key="7">
    <source>
        <dbReference type="Proteomes" id="UP001177023"/>
    </source>
</evidence>
<accession>A0AA36DFC9</accession>
<keyword evidence="2" id="KW-0396">Initiation factor</keyword>
<sequence>MYLIFDNAKDRATEALYINQNFRRQVLRRDGETYKMKHTEYPFDDDNDQNDASCAYKYRKFSLGTGADGKPIELVVRTEHDGVMVRVNGEVQTLTIKAFNEWDSTQSNGVDWRSKLDGQKGAVLATELKNNGCKLVKWTVQAHVILGTQQLRPMEFAQNITLNFDNCWGILRVIIDNLMKRKPGKYLLMKDPHAPIVRLYGLPDGTFDSDDEGRSEDDN</sequence>
<keyword evidence="3" id="KW-0694">RNA-binding</keyword>
<reference evidence="6" key="1">
    <citation type="submission" date="2023-06" db="EMBL/GenBank/DDBJ databases">
        <authorList>
            <person name="Delattre M."/>
        </authorList>
    </citation>
    <scope>NUCLEOTIDE SEQUENCE</scope>
    <source>
        <strain evidence="6">AF72</strain>
    </source>
</reference>
<organism evidence="6 7">
    <name type="scientific">Mesorhabditis spiculigera</name>
    <dbReference type="NCBI Taxonomy" id="96644"/>
    <lineage>
        <taxon>Eukaryota</taxon>
        <taxon>Metazoa</taxon>
        <taxon>Ecdysozoa</taxon>
        <taxon>Nematoda</taxon>
        <taxon>Chromadorea</taxon>
        <taxon>Rhabditida</taxon>
        <taxon>Rhabditina</taxon>
        <taxon>Rhabditomorpha</taxon>
        <taxon>Rhabditoidea</taxon>
        <taxon>Rhabditidae</taxon>
        <taxon>Mesorhabditinae</taxon>
        <taxon>Mesorhabditis</taxon>
    </lineage>
</organism>
<name>A0AA36DFC9_9BILA</name>
<evidence type="ECO:0000256" key="3">
    <source>
        <dbReference type="ARBA" id="ARBA00022884"/>
    </source>
</evidence>
<dbReference type="GO" id="GO:0003723">
    <property type="term" value="F:RNA binding"/>
    <property type="evidence" value="ECO:0007669"/>
    <property type="project" value="UniProtKB-KW"/>
</dbReference>
<evidence type="ECO:0000256" key="2">
    <source>
        <dbReference type="ARBA" id="ARBA00022540"/>
    </source>
</evidence>
<dbReference type="AlphaFoldDB" id="A0AA36DFC9"/>
<dbReference type="PANTHER" id="PTHR12399:SF0">
    <property type="entry name" value="EUKARYOTIC TRANSLATION INITIATION FACTOR 3 SUBUNIT D"/>
    <property type="match status" value="1"/>
</dbReference>
<dbReference type="Proteomes" id="UP001177023">
    <property type="component" value="Unassembled WGS sequence"/>
</dbReference>
<dbReference type="GO" id="GO:0005852">
    <property type="term" value="C:eukaryotic translation initiation factor 3 complex"/>
    <property type="evidence" value="ECO:0007669"/>
    <property type="project" value="InterPro"/>
</dbReference>
<keyword evidence="4" id="KW-0648">Protein biosynthesis</keyword>
<dbReference type="InterPro" id="IPR007783">
    <property type="entry name" value="eIF3d"/>
</dbReference>
<evidence type="ECO:0000256" key="4">
    <source>
        <dbReference type="ARBA" id="ARBA00022917"/>
    </source>
</evidence>
<evidence type="ECO:0000256" key="5">
    <source>
        <dbReference type="ARBA" id="ARBA00033202"/>
    </source>
</evidence>
<dbReference type="PANTHER" id="PTHR12399">
    <property type="entry name" value="EUKARYOTIC TRANSLATION INITIATION FACTOR 3 SUBUNIT 7"/>
    <property type="match status" value="1"/>
</dbReference>
<dbReference type="Pfam" id="PF05091">
    <property type="entry name" value="eIF-3_zeta"/>
    <property type="match status" value="1"/>
</dbReference>
<evidence type="ECO:0000313" key="6">
    <source>
        <dbReference type="EMBL" id="CAJ0586650.1"/>
    </source>
</evidence>
<proteinExistence type="predicted"/>
<dbReference type="EMBL" id="CATQJA010002709">
    <property type="protein sequence ID" value="CAJ0586650.1"/>
    <property type="molecule type" value="Genomic_DNA"/>
</dbReference>
<dbReference type="GO" id="GO:0003743">
    <property type="term" value="F:translation initiation factor activity"/>
    <property type="evidence" value="ECO:0007669"/>
    <property type="project" value="UniProtKB-KW"/>
</dbReference>
<protein>
    <recommendedName>
        <fullName evidence="5">Eukaryotic translation initiation factor 3 subunit p66</fullName>
    </recommendedName>
</protein>